<dbReference type="AlphaFoldDB" id="A0AA38TAF5"/>
<dbReference type="InterPro" id="IPR002885">
    <property type="entry name" value="PPR_rpt"/>
</dbReference>
<protein>
    <recommendedName>
        <fullName evidence="5">Pentatricopeptide repeat-containing protein</fullName>
    </recommendedName>
</protein>
<dbReference type="NCBIfam" id="TIGR00756">
    <property type="entry name" value="PPR"/>
    <property type="match status" value="3"/>
</dbReference>
<feature type="repeat" description="PPR" evidence="2">
    <location>
        <begin position="473"/>
        <end position="507"/>
    </location>
</feature>
<dbReference type="Gene3D" id="1.25.40.10">
    <property type="entry name" value="Tetratricopeptide repeat domain"/>
    <property type="match status" value="5"/>
</dbReference>
<accession>A0AA38TAF5</accession>
<feature type="repeat" description="PPR" evidence="2">
    <location>
        <begin position="578"/>
        <end position="612"/>
    </location>
</feature>
<keyword evidence="1" id="KW-0677">Repeat</keyword>
<feature type="repeat" description="PPR" evidence="2">
    <location>
        <begin position="438"/>
        <end position="472"/>
    </location>
</feature>
<feature type="repeat" description="PPR" evidence="2">
    <location>
        <begin position="198"/>
        <end position="232"/>
    </location>
</feature>
<feature type="repeat" description="PPR" evidence="2">
    <location>
        <begin position="648"/>
        <end position="682"/>
    </location>
</feature>
<dbReference type="InterPro" id="IPR011990">
    <property type="entry name" value="TPR-like_helical_dom_sf"/>
</dbReference>
<feature type="repeat" description="PPR" evidence="2">
    <location>
        <begin position="303"/>
        <end position="337"/>
    </location>
</feature>
<dbReference type="Pfam" id="PF13041">
    <property type="entry name" value="PPR_2"/>
    <property type="match status" value="2"/>
</dbReference>
<reference evidence="3" key="1">
    <citation type="submission" date="2023-03" db="EMBL/GenBank/DDBJ databases">
        <title>Chromosome-scale reference genome and RAD-based genetic map of yellow starthistle (Centaurea solstitialis) reveal putative structural variation and QTLs associated with invader traits.</title>
        <authorList>
            <person name="Reatini B."/>
            <person name="Cang F.A."/>
            <person name="Jiang Q."/>
            <person name="Mckibben M.T.W."/>
            <person name="Barker M.S."/>
            <person name="Rieseberg L.H."/>
            <person name="Dlugosch K.M."/>
        </authorList>
    </citation>
    <scope>NUCLEOTIDE SEQUENCE</scope>
    <source>
        <strain evidence="3">CAN-66</strain>
        <tissue evidence="3">Leaf</tissue>
    </source>
</reference>
<evidence type="ECO:0000256" key="1">
    <source>
        <dbReference type="ARBA" id="ARBA00022737"/>
    </source>
</evidence>
<dbReference type="EMBL" id="JARYMX010000004">
    <property type="protein sequence ID" value="KAJ9551110.1"/>
    <property type="molecule type" value="Genomic_DNA"/>
</dbReference>
<evidence type="ECO:0000313" key="3">
    <source>
        <dbReference type="EMBL" id="KAJ9551110.1"/>
    </source>
</evidence>
<gene>
    <name evidence="3" type="ORF">OSB04_015155</name>
</gene>
<dbReference type="PROSITE" id="PS51375">
    <property type="entry name" value="PPR"/>
    <property type="match status" value="8"/>
</dbReference>
<evidence type="ECO:0000313" key="4">
    <source>
        <dbReference type="Proteomes" id="UP001172457"/>
    </source>
</evidence>
<dbReference type="PANTHER" id="PTHR47932">
    <property type="entry name" value="ATPASE EXPRESSION PROTEIN 3"/>
    <property type="match status" value="1"/>
</dbReference>
<dbReference type="PANTHER" id="PTHR47932:SF63">
    <property type="entry name" value="OS08G0290000 PROTEIN"/>
    <property type="match status" value="1"/>
</dbReference>
<keyword evidence="4" id="KW-1185">Reference proteome</keyword>
<dbReference type="Pfam" id="PF12854">
    <property type="entry name" value="PPR_1"/>
    <property type="match status" value="1"/>
</dbReference>
<feature type="repeat" description="PPR" evidence="2">
    <location>
        <begin position="369"/>
        <end position="403"/>
    </location>
</feature>
<comment type="caution">
    <text evidence="3">The sequence shown here is derived from an EMBL/GenBank/DDBJ whole genome shotgun (WGS) entry which is preliminary data.</text>
</comment>
<proteinExistence type="predicted"/>
<evidence type="ECO:0000256" key="2">
    <source>
        <dbReference type="PROSITE-ProRule" id="PRU00708"/>
    </source>
</evidence>
<name>A0AA38TAF5_9ASTR</name>
<dbReference type="GO" id="GO:0003729">
    <property type="term" value="F:mRNA binding"/>
    <property type="evidence" value="ECO:0007669"/>
    <property type="project" value="TreeGrafter"/>
</dbReference>
<dbReference type="Pfam" id="PF01535">
    <property type="entry name" value="PPR"/>
    <property type="match status" value="4"/>
</dbReference>
<dbReference type="Proteomes" id="UP001172457">
    <property type="component" value="Chromosome 4"/>
</dbReference>
<feature type="repeat" description="PPR" evidence="2">
    <location>
        <begin position="233"/>
        <end position="267"/>
    </location>
</feature>
<sequence length="722" mass="81845">MIAKLPCLRIFIRPPLITSAYISSASGANYIQPNPQHHDHPNSSQFEAKVQSLKNNLHPETLIHVLSSTQDLNSSLQLFKWVSLQTRFRHTADTYSHIILRLGMECRVDEVEGFCNEMVRAGFQESEQALLGLIDGFIRFRRLDEALRVLFVLNSFSYNKLSIALVNRLLGDLVKEKKGIKSVLFVYKEMVKASIVPTTETLNHLLEGLFDSDRIDAVLDQYKRMRKKGCCPNSRTFEIMVSGLIGKDFLDEALVVLNEIMETGCELESDFFSRVIPLLFKVNKPEVGLRLFEKMKTLKVVPDLLVYEVLIEYFSKNLCMDDAISLLNEMINVDLKPSDCVYVDLVNGFCMLNKLSEAKKLLEDKQVMEANSYSALLSGYCQAGNFVEVIRLFRKMVEKNITNRSSWNIFVRYLSENGRSDVVYRVLKRMIVSTSLPDSDTYSALIVGKCKSNELDDALKLFHRVSEERWIVDSSCYATLIESLCQVGKIQEAFEVFCYMSFNKCGLSASSLSMLIRGLCLIGKVDKVKHLPPLAYYSGKSCSNLDYGIIMKSLSKLSKGNDLLVIVARMVVEGCPLDSECYNELIRSMSENHRAIECALFLNLMVDEGFVPDSEILRDSVSCLARDFRLHMVLPTIKKVFRDDEVVNPAICNILINGVWKEGYRDEARWLLDVMLEKGWVPDATTHRLLVNSGGYEEGSSDENGNTEDEIMSILSEGFSKV</sequence>
<organism evidence="3 4">
    <name type="scientific">Centaurea solstitialis</name>
    <name type="common">yellow star-thistle</name>
    <dbReference type="NCBI Taxonomy" id="347529"/>
    <lineage>
        <taxon>Eukaryota</taxon>
        <taxon>Viridiplantae</taxon>
        <taxon>Streptophyta</taxon>
        <taxon>Embryophyta</taxon>
        <taxon>Tracheophyta</taxon>
        <taxon>Spermatophyta</taxon>
        <taxon>Magnoliopsida</taxon>
        <taxon>eudicotyledons</taxon>
        <taxon>Gunneridae</taxon>
        <taxon>Pentapetalae</taxon>
        <taxon>asterids</taxon>
        <taxon>campanulids</taxon>
        <taxon>Asterales</taxon>
        <taxon>Asteraceae</taxon>
        <taxon>Carduoideae</taxon>
        <taxon>Cardueae</taxon>
        <taxon>Centaureinae</taxon>
        <taxon>Centaurea</taxon>
    </lineage>
</organism>
<evidence type="ECO:0008006" key="5">
    <source>
        <dbReference type="Google" id="ProtNLM"/>
    </source>
</evidence>